<dbReference type="AlphaFoldDB" id="A0ABD1Q0Z3"/>
<protein>
    <submittedName>
        <fullName evidence="1">Uncharacterized protein</fullName>
    </submittedName>
</protein>
<name>A0ABD1Q0Z3_9LAMI</name>
<evidence type="ECO:0000313" key="1">
    <source>
        <dbReference type="EMBL" id="KAL2469522.1"/>
    </source>
</evidence>
<dbReference type="Proteomes" id="UP001604336">
    <property type="component" value="Unassembled WGS sequence"/>
</dbReference>
<gene>
    <name evidence="1" type="ORF">Adt_37658</name>
</gene>
<sequence>MNQTKKGMVKDLNLVKQLTKQSTESLSSKTKFWTEIEINVLEPGPVFNTVSLKQYSLPHRSNSSACFPGYSGVNCNCAVELKTCWNRITKRLEEKKAEKLLQRRRQEAVGVSGLKNCCCIYR</sequence>
<keyword evidence="2" id="KW-1185">Reference proteome</keyword>
<evidence type="ECO:0000313" key="2">
    <source>
        <dbReference type="Proteomes" id="UP001604336"/>
    </source>
</evidence>
<comment type="caution">
    <text evidence="1">The sequence shown here is derived from an EMBL/GenBank/DDBJ whole genome shotgun (WGS) entry which is preliminary data.</text>
</comment>
<accession>A0ABD1Q0Z3</accession>
<dbReference type="EMBL" id="JBFOLK010000012">
    <property type="protein sequence ID" value="KAL2469522.1"/>
    <property type="molecule type" value="Genomic_DNA"/>
</dbReference>
<proteinExistence type="predicted"/>
<reference evidence="2" key="1">
    <citation type="submission" date="2024-07" db="EMBL/GenBank/DDBJ databases">
        <title>Two chromosome-level genome assemblies of Korean endemic species Abeliophyllum distichum and Forsythia ovata (Oleaceae).</title>
        <authorList>
            <person name="Jang H."/>
        </authorList>
    </citation>
    <scope>NUCLEOTIDE SEQUENCE [LARGE SCALE GENOMIC DNA]</scope>
</reference>
<organism evidence="1 2">
    <name type="scientific">Abeliophyllum distichum</name>
    <dbReference type="NCBI Taxonomy" id="126358"/>
    <lineage>
        <taxon>Eukaryota</taxon>
        <taxon>Viridiplantae</taxon>
        <taxon>Streptophyta</taxon>
        <taxon>Embryophyta</taxon>
        <taxon>Tracheophyta</taxon>
        <taxon>Spermatophyta</taxon>
        <taxon>Magnoliopsida</taxon>
        <taxon>eudicotyledons</taxon>
        <taxon>Gunneridae</taxon>
        <taxon>Pentapetalae</taxon>
        <taxon>asterids</taxon>
        <taxon>lamiids</taxon>
        <taxon>Lamiales</taxon>
        <taxon>Oleaceae</taxon>
        <taxon>Forsythieae</taxon>
        <taxon>Abeliophyllum</taxon>
    </lineage>
</organism>